<accession>A0A2G8R8H1</accession>
<evidence type="ECO:0000313" key="3">
    <source>
        <dbReference type="Proteomes" id="UP000231259"/>
    </source>
</evidence>
<sequence length="150" mass="16571">MAKARLDIHQHVTDTIIAQIEAGIPPWRKPWTGGAGAATEQTAMTETLDQLRHEIDGHAKTIRNAAWMAASAFRGAGADAPQLAALFPKSEIDLNRDLAAAMDLTWIEKIYTMEEERSIRRDLCGTNSSNLVSRAVDLEDPDEELDDFLL</sequence>
<gene>
    <name evidence="2" type="ORF">P775_22765</name>
</gene>
<evidence type="ECO:0000313" key="2">
    <source>
        <dbReference type="EMBL" id="PIL17854.1"/>
    </source>
</evidence>
<dbReference type="RefSeq" id="WP_245875808.1">
    <property type="nucleotide sequence ID" value="NZ_AWWI01000151.1"/>
</dbReference>
<reference evidence="2 3" key="1">
    <citation type="submission" date="2013-09" db="EMBL/GenBank/DDBJ databases">
        <title>Genome sequencing of Phaeobacter antarcticus sp. nov. SM1211.</title>
        <authorList>
            <person name="Zhang X.-Y."/>
            <person name="Liu C."/>
            <person name="Chen X.-L."/>
            <person name="Xie B.-B."/>
            <person name="Qin Q.-L."/>
            <person name="Rong J.-C."/>
            <person name="Zhang Y.-Z."/>
        </authorList>
    </citation>
    <scope>NUCLEOTIDE SEQUENCE [LARGE SCALE GENOMIC DNA]</scope>
    <source>
        <strain evidence="2 3">SM1211</strain>
    </source>
</reference>
<protein>
    <recommendedName>
        <fullName evidence="1">N-terminal domain-containing protein</fullName>
    </recommendedName>
</protein>
<name>A0A2G8R8H1_9RHOB</name>
<dbReference type="GO" id="GO:0003697">
    <property type="term" value="F:single-stranded DNA binding"/>
    <property type="evidence" value="ECO:0007669"/>
    <property type="project" value="InterPro"/>
</dbReference>
<dbReference type="Proteomes" id="UP000231259">
    <property type="component" value="Unassembled WGS sequence"/>
</dbReference>
<proteinExistence type="predicted"/>
<dbReference type="InterPro" id="IPR013610">
    <property type="entry name" value="ArdC_N"/>
</dbReference>
<organism evidence="2 3">
    <name type="scientific">Puniceibacterium antarcticum</name>
    <dbReference type="NCBI Taxonomy" id="1206336"/>
    <lineage>
        <taxon>Bacteria</taxon>
        <taxon>Pseudomonadati</taxon>
        <taxon>Pseudomonadota</taxon>
        <taxon>Alphaproteobacteria</taxon>
        <taxon>Rhodobacterales</taxon>
        <taxon>Paracoccaceae</taxon>
        <taxon>Puniceibacterium</taxon>
    </lineage>
</organism>
<dbReference type="EMBL" id="AWWI01000151">
    <property type="protein sequence ID" value="PIL17854.1"/>
    <property type="molecule type" value="Genomic_DNA"/>
</dbReference>
<dbReference type="AlphaFoldDB" id="A0A2G8R8H1"/>
<comment type="caution">
    <text evidence="2">The sequence shown here is derived from an EMBL/GenBank/DDBJ whole genome shotgun (WGS) entry which is preliminary data.</text>
</comment>
<evidence type="ECO:0000259" key="1">
    <source>
        <dbReference type="Pfam" id="PF08401"/>
    </source>
</evidence>
<keyword evidence="3" id="KW-1185">Reference proteome</keyword>
<dbReference type="Pfam" id="PF08401">
    <property type="entry name" value="ArdcN"/>
    <property type="match status" value="1"/>
</dbReference>
<feature type="domain" description="N-terminal" evidence="1">
    <location>
        <begin position="7"/>
        <end position="43"/>
    </location>
</feature>